<accession>A0A5B7HPM5</accession>
<dbReference type="EMBL" id="VSRR010032473">
    <property type="protein sequence ID" value="MPC71187.1"/>
    <property type="molecule type" value="Genomic_DNA"/>
</dbReference>
<proteinExistence type="predicted"/>
<reference evidence="2 3" key="1">
    <citation type="submission" date="2019-05" db="EMBL/GenBank/DDBJ databases">
        <title>Another draft genome of Portunus trituberculatus and its Hox gene families provides insights of decapod evolution.</title>
        <authorList>
            <person name="Jeong J.-H."/>
            <person name="Song I."/>
            <person name="Kim S."/>
            <person name="Choi T."/>
            <person name="Kim D."/>
            <person name="Ryu S."/>
            <person name="Kim W."/>
        </authorList>
    </citation>
    <scope>NUCLEOTIDE SEQUENCE [LARGE SCALE GENOMIC DNA]</scope>
    <source>
        <tissue evidence="2">Muscle</tissue>
    </source>
</reference>
<evidence type="ECO:0000313" key="2">
    <source>
        <dbReference type="EMBL" id="MPC71187.1"/>
    </source>
</evidence>
<sequence>MRSCPLASVRHPPGSSPATTCANRYYPTTVRLEGLAGSGGSRRLMAPQCTHSSELLLEEDPRVHLPASRLGSCAGISSLQETFAGYMGENYTCRAAIQRPQGQMCESGKEQQDRATRCKRKEPSKGLSSNSPLANSFLRRVSVMFEGETDLKRFGLPQFDNNVW</sequence>
<feature type="region of interest" description="Disordered" evidence="1">
    <location>
        <begin position="102"/>
        <end position="131"/>
    </location>
</feature>
<dbReference type="Proteomes" id="UP000324222">
    <property type="component" value="Unassembled WGS sequence"/>
</dbReference>
<gene>
    <name evidence="2" type="ORF">E2C01_065459</name>
</gene>
<evidence type="ECO:0000256" key="1">
    <source>
        <dbReference type="SAM" id="MobiDB-lite"/>
    </source>
</evidence>
<comment type="caution">
    <text evidence="2">The sequence shown here is derived from an EMBL/GenBank/DDBJ whole genome shotgun (WGS) entry which is preliminary data.</text>
</comment>
<keyword evidence="3" id="KW-1185">Reference proteome</keyword>
<evidence type="ECO:0000313" key="3">
    <source>
        <dbReference type="Proteomes" id="UP000324222"/>
    </source>
</evidence>
<organism evidence="2 3">
    <name type="scientific">Portunus trituberculatus</name>
    <name type="common">Swimming crab</name>
    <name type="synonym">Neptunus trituberculatus</name>
    <dbReference type="NCBI Taxonomy" id="210409"/>
    <lineage>
        <taxon>Eukaryota</taxon>
        <taxon>Metazoa</taxon>
        <taxon>Ecdysozoa</taxon>
        <taxon>Arthropoda</taxon>
        <taxon>Crustacea</taxon>
        <taxon>Multicrustacea</taxon>
        <taxon>Malacostraca</taxon>
        <taxon>Eumalacostraca</taxon>
        <taxon>Eucarida</taxon>
        <taxon>Decapoda</taxon>
        <taxon>Pleocyemata</taxon>
        <taxon>Brachyura</taxon>
        <taxon>Eubrachyura</taxon>
        <taxon>Portunoidea</taxon>
        <taxon>Portunidae</taxon>
        <taxon>Portuninae</taxon>
        <taxon>Portunus</taxon>
    </lineage>
</organism>
<feature type="compositionally biased region" description="Basic and acidic residues" evidence="1">
    <location>
        <begin position="107"/>
        <end position="124"/>
    </location>
</feature>
<dbReference type="AlphaFoldDB" id="A0A5B7HPM5"/>
<protein>
    <submittedName>
        <fullName evidence="2">Uncharacterized protein</fullName>
    </submittedName>
</protein>
<name>A0A5B7HPM5_PORTR</name>